<evidence type="ECO:0000256" key="4">
    <source>
        <dbReference type="ARBA" id="ARBA00023163"/>
    </source>
</evidence>
<dbReference type="EMBL" id="BMAC01000406">
    <property type="protein sequence ID" value="GFP95802.1"/>
    <property type="molecule type" value="Genomic_DNA"/>
</dbReference>
<evidence type="ECO:0000256" key="1">
    <source>
        <dbReference type="ARBA" id="ARBA00004123"/>
    </source>
</evidence>
<feature type="domain" description="MADS-box" evidence="6">
    <location>
        <begin position="1"/>
        <end position="50"/>
    </location>
</feature>
<keyword evidence="5" id="KW-0539">Nucleus</keyword>
<dbReference type="Pfam" id="PF00319">
    <property type="entry name" value="SRF-TF"/>
    <property type="match status" value="1"/>
</dbReference>
<keyword evidence="2" id="KW-0805">Transcription regulation</keyword>
<keyword evidence="3" id="KW-0238">DNA-binding</keyword>
<comment type="caution">
    <text evidence="7">The sequence shown here is derived from an EMBL/GenBank/DDBJ whole genome shotgun (WGS) entry which is preliminary data.</text>
</comment>
<gene>
    <name evidence="7" type="ORF">PHJA_001724400</name>
</gene>
<dbReference type="Gene3D" id="3.40.1810.10">
    <property type="entry name" value="Transcription factor, MADS-box"/>
    <property type="match status" value="1"/>
</dbReference>
<keyword evidence="4" id="KW-0804">Transcription</keyword>
<dbReference type="PANTHER" id="PTHR48019">
    <property type="entry name" value="SERUM RESPONSE FACTOR HOMOLOG"/>
    <property type="match status" value="1"/>
</dbReference>
<dbReference type="CDD" id="cd00120">
    <property type="entry name" value="MADS"/>
    <property type="match status" value="1"/>
</dbReference>
<organism evidence="7 8">
    <name type="scientific">Phtheirospermum japonicum</name>
    <dbReference type="NCBI Taxonomy" id="374723"/>
    <lineage>
        <taxon>Eukaryota</taxon>
        <taxon>Viridiplantae</taxon>
        <taxon>Streptophyta</taxon>
        <taxon>Embryophyta</taxon>
        <taxon>Tracheophyta</taxon>
        <taxon>Spermatophyta</taxon>
        <taxon>Magnoliopsida</taxon>
        <taxon>eudicotyledons</taxon>
        <taxon>Gunneridae</taxon>
        <taxon>Pentapetalae</taxon>
        <taxon>asterids</taxon>
        <taxon>lamiids</taxon>
        <taxon>Lamiales</taxon>
        <taxon>Orobanchaceae</taxon>
        <taxon>Orobanchaceae incertae sedis</taxon>
        <taxon>Phtheirospermum</taxon>
    </lineage>
</organism>
<evidence type="ECO:0000259" key="6">
    <source>
        <dbReference type="PROSITE" id="PS50066"/>
    </source>
</evidence>
<dbReference type="SMART" id="SM00432">
    <property type="entry name" value="MADS"/>
    <property type="match status" value="1"/>
</dbReference>
<dbReference type="OrthoDB" id="1692623at2759"/>
<sequence>MARSKVRYKLIANENARRRTFRKRKSNLLKKMKELKMLCNVDACAIIFSEHEEARPDVWPCRVEAFRLAEQLRNTPHPSEAINNMDQQGFLKRILSRLSKNLNKETKKIESLEMERVLAKCLDGNYVHELNNYNLDDLKALDCLLEEKIEMVNNRLI</sequence>
<dbReference type="GO" id="GO:0046983">
    <property type="term" value="F:protein dimerization activity"/>
    <property type="evidence" value="ECO:0007669"/>
    <property type="project" value="InterPro"/>
</dbReference>
<dbReference type="GO" id="GO:0003677">
    <property type="term" value="F:DNA binding"/>
    <property type="evidence" value="ECO:0007669"/>
    <property type="project" value="UniProtKB-KW"/>
</dbReference>
<dbReference type="InterPro" id="IPR050142">
    <property type="entry name" value="MADS-box/MEF2_TF"/>
</dbReference>
<keyword evidence="8" id="KW-1185">Reference proteome</keyword>
<proteinExistence type="predicted"/>
<dbReference type="PRINTS" id="PR00404">
    <property type="entry name" value="MADSDOMAIN"/>
</dbReference>
<evidence type="ECO:0000256" key="2">
    <source>
        <dbReference type="ARBA" id="ARBA00023015"/>
    </source>
</evidence>
<evidence type="ECO:0000256" key="3">
    <source>
        <dbReference type="ARBA" id="ARBA00023125"/>
    </source>
</evidence>
<dbReference type="PROSITE" id="PS50066">
    <property type="entry name" value="MADS_BOX_2"/>
    <property type="match status" value="1"/>
</dbReference>
<dbReference type="AlphaFoldDB" id="A0A830CBY6"/>
<dbReference type="Proteomes" id="UP000653305">
    <property type="component" value="Unassembled WGS sequence"/>
</dbReference>
<accession>A0A830CBY6</accession>
<name>A0A830CBY6_9LAMI</name>
<protein>
    <submittedName>
        <fullName evidence="7">Agamous-like mads-box protein agl80</fullName>
    </submittedName>
</protein>
<evidence type="ECO:0000313" key="8">
    <source>
        <dbReference type="Proteomes" id="UP000653305"/>
    </source>
</evidence>
<dbReference type="SUPFAM" id="SSF55455">
    <property type="entry name" value="SRF-like"/>
    <property type="match status" value="1"/>
</dbReference>
<reference evidence="7" key="1">
    <citation type="submission" date="2020-07" db="EMBL/GenBank/DDBJ databases">
        <title>Ethylene signaling mediates host invasion by parasitic plants.</title>
        <authorList>
            <person name="Yoshida S."/>
        </authorList>
    </citation>
    <scope>NUCLEOTIDE SEQUENCE</scope>
    <source>
        <strain evidence="7">Okayama</strain>
    </source>
</reference>
<evidence type="ECO:0000256" key="5">
    <source>
        <dbReference type="ARBA" id="ARBA00023242"/>
    </source>
</evidence>
<dbReference type="InterPro" id="IPR002100">
    <property type="entry name" value="TF_MADSbox"/>
</dbReference>
<evidence type="ECO:0000313" key="7">
    <source>
        <dbReference type="EMBL" id="GFP95802.1"/>
    </source>
</evidence>
<comment type="subcellular location">
    <subcellularLocation>
        <location evidence="1">Nucleus</location>
    </subcellularLocation>
</comment>
<dbReference type="InterPro" id="IPR036879">
    <property type="entry name" value="TF_MADSbox_sf"/>
</dbReference>
<dbReference type="GO" id="GO:0005634">
    <property type="term" value="C:nucleus"/>
    <property type="evidence" value="ECO:0007669"/>
    <property type="project" value="UniProtKB-SubCell"/>
</dbReference>